<dbReference type="GO" id="GO:0005840">
    <property type="term" value="C:ribosome"/>
    <property type="evidence" value="ECO:0007669"/>
    <property type="project" value="UniProtKB-KW"/>
</dbReference>
<sequence>GRTEEEDVASSQGPAPGASRPQGAQARGLPQLRPTPCAASGLRQLRLLQGPHRRRCRGHRV</sequence>
<protein>
    <submittedName>
        <fullName evidence="2">LSU ribosomal protein L32p @ LSU ribosomal protein L32p, zinc-dependent</fullName>
    </submittedName>
</protein>
<evidence type="ECO:0000256" key="1">
    <source>
        <dbReference type="SAM" id="MobiDB-lite"/>
    </source>
</evidence>
<gene>
    <name evidence="2" type="ORF">AVDCRST_MAG78-3433</name>
</gene>
<keyword evidence="2" id="KW-0687">Ribonucleoprotein</keyword>
<evidence type="ECO:0000313" key="2">
    <source>
        <dbReference type="EMBL" id="CAA9451311.1"/>
    </source>
</evidence>
<feature type="non-terminal residue" evidence="2">
    <location>
        <position position="1"/>
    </location>
</feature>
<feature type="non-terminal residue" evidence="2">
    <location>
        <position position="61"/>
    </location>
</feature>
<organism evidence="2">
    <name type="scientific">uncultured Rubrobacteraceae bacterium</name>
    <dbReference type="NCBI Taxonomy" id="349277"/>
    <lineage>
        <taxon>Bacteria</taxon>
        <taxon>Bacillati</taxon>
        <taxon>Actinomycetota</taxon>
        <taxon>Rubrobacteria</taxon>
        <taxon>Rubrobacterales</taxon>
        <taxon>Rubrobacteraceae</taxon>
        <taxon>environmental samples</taxon>
    </lineage>
</organism>
<proteinExistence type="predicted"/>
<name>A0A6J4QW86_9ACTN</name>
<reference evidence="2" key="1">
    <citation type="submission" date="2020-02" db="EMBL/GenBank/DDBJ databases">
        <authorList>
            <person name="Meier V. D."/>
        </authorList>
    </citation>
    <scope>NUCLEOTIDE SEQUENCE</scope>
    <source>
        <strain evidence="2">AVDCRST_MAG78</strain>
    </source>
</reference>
<feature type="region of interest" description="Disordered" evidence="1">
    <location>
        <begin position="1"/>
        <end position="61"/>
    </location>
</feature>
<dbReference type="EMBL" id="CADCVB010000225">
    <property type="protein sequence ID" value="CAA9451311.1"/>
    <property type="molecule type" value="Genomic_DNA"/>
</dbReference>
<feature type="compositionally biased region" description="Basic residues" evidence="1">
    <location>
        <begin position="51"/>
        <end position="61"/>
    </location>
</feature>
<keyword evidence="2" id="KW-0689">Ribosomal protein</keyword>
<dbReference type="AlphaFoldDB" id="A0A6J4QW86"/>
<accession>A0A6J4QW86</accession>